<protein>
    <submittedName>
        <fullName evidence="1">Uncharacterized protein</fullName>
    </submittedName>
</protein>
<comment type="caution">
    <text evidence="1">The sequence shown here is derived from an EMBL/GenBank/DDBJ whole genome shotgun (WGS) entry which is preliminary data.</text>
</comment>
<gene>
    <name evidence="1" type="ORF">ENH63_08905</name>
</gene>
<dbReference type="Proteomes" id="UP000885704">
    <property type="component" value="Unassembled WGS sequence"/>
</dbReference>
<dbReference type="InterPro" id="IPR020568">
    <property type="entry name" value="Ribosomal_Su5_D2-typ_SF"/>
</dbReference>
<dbReference type="EMBL" id="DRFN01000021">
    <property type="protein sequence ID" value="HDZ51870.1"/>
    <property type="molecule type" value="Genomic_DNA"/>
</dbReference>
<name>A0A7V1A587_9RHOB</name>
<evidence type="ECO:0000313" key="1">
    <source>
        <dbReference type="EMBL" id="HDZ51870.1"/>
    </source>
</evidence>
<reference evidence="1" key="1">
    <citation type="journal article" date="2020" name="mSystems">
        <title>Genome- and Community-Level Interaction Insights into Carbon Utilization and Element Cycling Functions of Hydrothermarchaeota in Hydrothermal Sediment.</title>
        <authorList>
            <person name="Zhou Z."/>
            <person name="Liu Y."/>
            <person name="Xu W."/>
            <person name="Pan J."/>
            <person name="Luo Z.H."/>
            <person name="Li M."/>
        </authorList>
    </citation>
    <scope>NUCLEOTIDE SEQUENCE [LARGE SCALE GENOMIC DNA]</scope>
    <source>
        <strain evidence="1">HyVt-323</strain>
    </source>
</reference>
<accession>A0A7V1A587</accession>
<organism evidence="1">
    <name type="scientific">Sulfitobacter litoralis</name>
    <dbReference type="NCBI Taxonomy" id="335975"/>
    <lineage>
        <taxon>Bacteria</taxon>
        <taxon>Pseudomonadati</taxon>
        <taxon>Pseudomonadota</taxon>
        <taxon>Alphaproteobacteria</taxon>
        <taxon>Rhodobacterales</taxon>
        <taxon>Roseobacteraceae</taxon>
        <taxon>Sulfitobacter</taxon>
    </lineage>
</organism>
<dbReference type="AlphaFoldDB" id="A0A7V1A587"/>
<sequence length="296" mass="30622">MVNMASPIPCLRTKAIILQTIFDTSGASAETAPVFGHFGEWLQGRLGPAGPVVLVTMVCPAHGVQARFTRGSNLTLVHDGPAAINWEQLERLIDIAGAEKGRFALSGNLPVAVGAGASTAGLVAVARAAGVAEDRLPSLCLAVEGATDPLMLPHPDRVIWASRLAQRKGEIAAPPRADIIGGYFGAPIRTDAADDGFADISDLLPAWENATAQQDLPQAARLASVSADRTTALRGPRNDPSAALAQRLGALGYARAHTGSARAFIFAPGSAPDDAEQVLSDYGLTGAMRFKSGGMA</sequence>
<proteinExistence type="predicted"/>
<dbReference type="SUPFAM" id="SSF54211">
    <property type="entry name" value="Ribosomal protein S5 domain 2-like"/>
    <property type="match status" value="1"/>
</dbReference>